<dbReference type="Proteomes" id="UP000198670">
    <property type="component" value="Unassembled WGS sequence"/>
</dbReference>
<organism evidence="1 2">
    <name type="scientific">Parapedobacter indicus</name>
    <dbReference type="NCBI Taxonomy" id="1477437"/>
    <lineage>
        <taxon>Bacteria</taxon>
        <taxon>Pseudomonadati</taxon>
        <taxon>Bacteroidota</taxon>
        <taxon>Sphingobacteriia</taxon>
        <taxon>Sphingobacteriales</taxon>
        <taxon>Sphingobacteriaceae</taxon>
        <taxon>Parapedobacter</taxon>
    </lineage>
</organism>
<dbReference type="Pfam" id="PF20449">
    <property type="entry name" value="DUF6706"/>
    <property type="match status" value="1"/>
</dbReference>
<name>A0A1I3V2T4_9SPHI</name>
<dbReference type="RefSeq" id="WP_090632195.1">
    <property type="nucleotide sequence ID" value="NZ_FOQO01000015.1"/>
</dbReference>
<proteinExistence type="predicted"/>
<dbReference type="EMBL" id="FOQO01000015">
    <property type="protein sequence ID" value="SFJ89748.1"/>
    <property type="molecule type" value="Genomic_DNA"/>
</dbReference>
<accession>A0A1I3V2T4</accession>
<dbReference type="InterPro" id="IPR046552">
    <property type="entry name" value="DUF6706"/>
</dbReference>
<keyword evidence="2" id="KW-1185">Reference proteome</keyword>
<dbReference type="STRING" id="1477437.SAMN05444682_115170"/>
<reference evidence="1 2" key="1">
    <citation type="submission" date="2016-10" db="EMBL/GenBank/DDBJ databases">
        <authorList>
            <person name="de Groot N.N."/>
        </authorList>
    </citation>
    <scope>NUCLEOTIDE SEQUENCE [LARGE SCALE GENOMIC DNA]</scope>
    <source>
        <strain evidence="1 2">RK1</strain>
    </source>
</reference>
<evidence type="ECO:0000313" key="2">
    <source>
        <dbReference type="Proteomes" id="UP000198670"/>
    </source>
</evidence>
<sequence length="108" mass="11576">MQTKKVAFLGVVQVGVDNNTVDTFLTEAGIDGDDQFEQGGLKELEIAAIPLLQSLMAISSESEGGLSESRSLQGIKDRLLFLAKKHGLKDVIASIGGIPKISAYKWDN</sequence>
<dbReference type="AlphaFoldDB" id="A0A1I3V2T4"/>
<evidence type="ECO:0000313" key="1">
    <source>
        <dbReference type="EMBL" id="SFJ89748.1"/>
    </source>
</evidence>
<gene>
    <name evidence="1" type="ORF">SAMN05444682_115170</name>
</gene>
<protein>
    <submittedName>
        <fullName evidence="1">Uncharacterized protein</fullName>
    </submittedName>
</protein>